<dbReference type="AlphaFoldDB" id="A0A0F8CTP5"/>
<proteinExistence type="inferred from homology"/>
<reference evidence="8 9" key="1">
    <citation type="submission" date="2015-04" db="EMBL/GenBank/DDBJ databases">
        <title>Genome sequence of Ceratocystis platani, a major pathogen of plane trees.</title>
        <authorList>
            <person name="Belbahri L."/>
        </authorList>
    </citation>
    <scope>NUCLEOTIDE SEQUENCE [LARGE SCALE GENOMIC DNA]</scope>
    <source>
        <strain evidence="8 9">CFO</strain>
    </source>
</reference>
<evidence type="ECO:0000256" key="4">
    <source>
        <dbReference type="ARBA" id="ARBA00023180"/>
    </source>
</evidence>
<keyword evidence="3 8" id="KW-0378">Hydrolase</keyword>
<comment type="similarity">
    <text evidence="1">Belongs to the histidine acid phosphatase family.</text>
</comment>
<dbReference type="PIRSF" id="PIRSF000894">
    <property type="entry name" value="Acid_phosphatase"/>
    <property type="match status" value="1"/>
</dbReference>
<evidence type="ECO:0000256" key="7">
    <source>
        <dbReference type="SAM" id="SignalP"/>
    </source>
</evidence>
<feature type="signal peptide" evidence="7">
    <location>
        <begin position="1"/>
        <end position="17"/>
    </location>
</feature>
<keyword evidence="4" id="KW-0325">Glycoprotein</keyword>
<dbReference type="PANTHER" id="PTHR20963">
    <property type="entry name" value="MULTIPLE INOSITOL POLYPHOSPHATE PHOSPHATASE-RELATED"/>
    <property type="match status" value="1"/>
</dbReference>
<feature type="disulfide bond" evidence="6">
    <location>
        <begin position="275"/>
        <end position="289"/>
    </location>
</feature>
<dbReference type="EMBL" id="LBBL01000182">
    <property type="protein sequence ID" value="KKF94082.1"/>
    <property type="molecule type" value="Genomic_DNA"/>
</dbReference>
<dbReference type="GO" id="GO:0009277">
    <property type="term" value="C:fungal-type cell wall"/>
    <property type="evidence" value="ECO:0007669"/>
    <property type="project" value="TreeGrafter"/>
</dbReference>
<evidence type="ECO:0000256" key="6">
    <source>
        <dbReference type="PIRSR" id="PIRSR000894-2"/>
    </source>
</evidence>
<dbReference type="GO" id="GO:0003993">
    <property type="term" value="F:acid phosphatase activity"/>
    <property type="evidence" value="ECO:0007669"/>
    <property type="project" value="TreeGrafter"/>
</dbReference>
<comment type="caution">
    <text evidence="8">The sequence shown here is derived from an EMBL/GenBank/DDBJ whole genome shotgun (WGS) entry which is preliminary data.</text>
</comment>
<dbReference type="EC" id="3.1.3.8" evidence="2"/>
<sequence>MAPFFNTVVLLAAAANAVSVSPRSASSSSSSANQILLAPEDAIKNPASTSAKEPLKHAGANGPYFAGPNVNKISSSVPDNCKVDRAAYVSRHGSRFPDTGAYNGWVSMYERFQAAQFTATGSLSFLKDWEPVLTNPSAQIAMESPTGWKEAYDMGYTLRTRYPDLYTDGDAFYTWANNYTRVIQTARNFARGFLGPRAEELGKIVSVTSKGYTGAIGNSLAPGDQCPAFSDDEGGSLAEAWKAIYIPPVQKRLQALIKGDLQLTATDVAQMPYLCGFESQITGRLSPWCSVFTDAELLDYEYSQDLRYYYGTGPGKDLPPRIMMPFLDTLVKLLGASNGTTTGVDASGAAFEVPKLLTVFLNDGQLSQLVAASGVFDKQAALSSTKRDPNRLFVSSRYTCMRGGISWERMTCNVTETQTTSKYDESKSKSKSKTTTTKEEVYVRVLLNDAVYPIPSCKSGPGSSCKLSDYTKYIADKYAAQGSWIKSCNVTTEGAPTKVQGASFFTDLSSAWIKTEAA</sequence>
<feature type="chain" id="PRO_5002528156" description="3-phytase" evidence="7">
    <location>
        <begin position="18"/>
        <end position="518"/>
    </location>
</feature>
<evidence type="ECO:0000313" key="8">
    <source>
        <dbReference type="EMBL" id="KKF94082.1"/>
    </source>
</evidence>
<dbReference type="Proteomes" id="UP000034841">
    <property type="component" value="Unassembled WGS sequence"/>
</dbReference>
<name>A0A0F8CTP5_CERFI</name>
<dbReference type="OrthoDB" id="6509975at2759"/>
<dbReference type="SUPFAM" id="SSF53254">
    <property type="entry name" value="Phosphoglycerate mutase-like"/>
    <property type="match status" value="1"/>
</dbReference>
<dbReference type="PROSITE" id="PS00616">
    <property type="entry name" value="HIS_ACID_PHOSPHAT_1"/>
    <property type="match status" value="1"/>
</dbReference>
<dbReference type="InterPro" id="IPR016274">
    <property type="entry name" value="Histidine_acid_Pase_euk"/>
</dbReference>
<keyword evidence="9" id="KW-1185">Reference proteome</keyword>
<evidence type="ECO:0000313" key="9">
    <source>
        <dbReference type="Proteomes" id="UP000034841"/>
    </source>
</evidence>
<evidence type="ECO:0000256" key="5">
    <source>
        <dbReference type="PIRSR" id="PIRSR000894-1"/>
    </source>
</evidence>
<dbReference type="InterPro" id="IPR033379">
    <property type="entry name" value="Acid_Pase_AS"/>
</dbReference>
<organism evidence="8 9">
    <name type="scientific">Ceratocystis fimbriata f. sp. platani</name>
    <dbReference type="NCBI Taxonomy" id="88771"/>
    <lineage>
        <taxon>Eukaryota</taxon>
        <taxon>Fungi</taxon>
        <taxon>Dikarya</taxon>
        <taxon>Ascomycota</taxon>
        <taxon>Pezizomycotina</taxon>
        <taxon>Sordariomycetes</taxon>
        <taxon>Hypocreomycetidae</taxon>
        <taxon>Microascales</taxon>
        <taxon>Ceratocystidaceae</taxon>
        <taxon>Ceratocystis</taxon>
    </lineage>
</organism>
<evidence type="ECO:0000256" key="2">
    <source>
        <dbReference type="ARBA" id="ARBA00012632"/>
    </source>
</evidence>
<dbReference type="InterPro" id="IPR000560">
    <property type="entry name" value="His_Pase_clade-2"/>
</dbReference>
<gene>
    <name evidence="8" type="primary">PHO12</name>
    <name evidence="8" type="ORF">CFO_g3571</name>
</gene>
<dbReference type="PANTHER" id="PTHR20963:SF23">
    <property type="entry name" value="3-PHYTASE"/>
    <property type="match status" value="1"/>
</dbReference>
<evidence type="ECO:0000256" key="1">
    <source>
        <dbReference type="ARBA" id="ARBA00005375"/>
    </source>
</evidence>
<accession>A0A0F8CTP5</accession>
<feature type="active site" description="Proton donor" evidence="5">
    <location>
        <position position="363"/>
    </location>
</feature>
<evidence type="ECO:0000256" key="3">
    <source>
        <dbReference type="ARBA" id="ARBA00022801"/>
    </source>
</evidence>
<dbReference type="InterPro" id="IPR029033">
    <property type="entry name" value="His_PPase_superfam"/>
</dbReference>
<dbReference type="GO" id="GO:0016158">
    <property type="term" value="F:inositol hexakisphosphate 3-phosphatase activity"/>
    <property type="evidence" value="ECO:0007669"/>
    <property type="project" value="UniProtKB-EC"/>
</dbReference>
<keyword evidence="7" id="KW-0732">Signal</keyword>
<feature type="disulfide bond" evidence="6">
    <location>
        <begin position="457"/>
        <end position="465"/>
    </location>
</feature>
<dbReference type="Gene3D" id="3.40.50.1240">
    <property type="entry name" value="Phosphoglycerate mutase-like"/>
    <property type="match status" value="1"/>
</dbReference>
<dbReference type="CDD" id="cd07061">
    <property type="entry name" value="HP_HAP_like"/>
    <property type="match status" value="1"/>
</dbReference>
<feature type="active site" description="Nucleophile" evidence="5">
    <location>
        <position position="92"/>
    </location>
</feature>
<feature type="disulfide bond" evidence="6">
    <location>
        <begin position="81"/>
        <end position="412"/>
    </location>
</feature>
<dbReference type="Pfam" id="PF00328">
    <property type="entry name" value="His_Phos_2"/>
    <property type="match status" value="1"/>
</dbReference>
<protein>
    <recommendedName>
        <fullName evidence="2">3-phytase</fullName>
        <ecNumber evidence="2">3.1.3.8</ecNumber>
    </recommendedName>
</protein>
<keyword evidence="6" id="KW-1015">Disulfide bond</keyword>